<accession>A0AAQ0D689</accession>
<proteinExistence type="predicted"/>
<dbReference type="PANTHER" id="PTHR43259">
    <property type="entry name" value="SPT10P"/>
    <property type="match status" value="1"/>
</dbReference>
<reference evidence="2" key="1">
    <citation type="journal article" date="2021" name="Front. Microbiol.">
        <title>Presence and Characterization of a Novel cfr-Carrying Tn558 Transposon Derivative in Staphylococcus delphini Isolated From Retail Food.</title>
        <authorList>
            <person name="Zhang F."/>
            <person name="Wu S."/>
            <person name="Huang J."/>
            <person name="Yang R."/>
            <person name="Zhang J."/>
            <person name="Lei T."/>
            <person name="Dai J."/>
            <person name="Ding Y."/>
            <person name="Xue L."/>
            <person name="Wang J."/>
            <person name="Chen M."/>
            <person name="Wu Q."/>
        </authorList>
    </citation>
    <scope>NUCLEOTIDE SEQUENCE</scope>
    <source>
        <strain evidence="2">2794-1</strain>
    </source>
</reference>
<dbReference type="SUPFAM" id="SSF55729">
    <property type="entry name" value="Acyl-CoA N-acyltransferases (Nat)"/>
    <property type="match status" value="1"/>
</dbReference>
<dbReference type="RefSeq" id="WP_212574648.1">
    <property type="nucleotide sequence ID" value="NZ_CP063367.1"/>
</dbReference>
<sequence length="193" mass="22454">MIRKATPQDARAIAELTYIVWQDMELEIVRRYEKETVIAALVKSATEVHYRNHIEHVDIYEVAGQVASILIAYPGQYEATYEQAWQNLTLAENIQLETGTPLPVLEAERGDVYIETIATFPEFRGRGIATKLIQARLQSNPEATWSLNCDEQNERAYQLYRKLGFQEKMKKVLYGHEYRYMIYQNEGKRLCLS</sequence>
<evidence type="ECO:0000259" key="1">
    <source>
        <dbReference type="PROSITE" id="PS51186"/>
    </source>
</evidence>
<evidence type="ECO:0000313" key="2">
    <source>
        <dbReference type="EMBL" id="QUM68818.1"/>
    </source>
</evidence>
<name>A0AAQ0D689_9STAP</name>
<evidence type="ECO:0000313" key="3">
    <source>
        <dbReference type="Proteomes" id="UP000675994"/>
    </source>
</evidence>
<dbReference type="CDD" id="cd04301">
    <property type="entry name" value="NAT_SF"/>
    <property type="match status" value="1"/>
</dbReference>
<protein>
    <submittedName>
        <fullName evidence="2">GNAT family N-acetyltransferase</fullName>
    </submittedName>
</protein>
<dbReference type="Pfam" id="PF00583">
    <property type="entry name" value="Acetyltransf_1"/>
    <property type="match status" value="1"/>
</dbReference>
<dbReference type="Gene3D" id="3.40.630.30">
    <property type="match status" value="1"/>
</dbReference>
<feature type="domain" description="N-acetyltransferase" evidence="1">
    <location>
        <begin position="48"/>
        <end position="186"/>
    </location>
</feature>
<dbReference type="InterPro" id="IPR000182">
    <property type="entry name" value="GNAT_dom"/>
</dbReference>
<dbReference type="InterPro" id="IPR016181">
    <property type="entry name" value="Acyl_CoA_acyltransferase"/>
</dbReference>
<organism evidence="2 3">
    <name type="scientific">Staphylococcus delphini</name>
    <dbReference type="NCBI Taxonomy" id="53344"/>
    <lineage>
        <taxon>Bacteria</taxon>
        <taxon>Bacillati</taxon>
        <taxon>Bacillota</taxon>
        <taxon>Bacilli</taxon>
        <taxon>Bacillales</taxon>
        <taxon>Staphylococcaceae</taxon>
        <taxon>Staphylococcus</taxon>
        <taxon>Staphylococcus intermedius group</taxon>
    </lineage>
</organism>
<gene>
    <name evidence="2" type="ORF">IPU22_09585</name>
</gene>
<dbReference type="InterPro" id="IPR052829">
    <property type="entry name" value="N-acetyltransferase_domain"/>
</dbReference>
<dbReference type="Proteomes" id="UP000675994">
    <property type="component" value="Chromosome"/>
</dbReference>
<dbReference type="PROSITE" id="PS51186">
    <property type="entry name" value="GNAT"/>
    <property type="match status" value="1"/>
</dbReference>
<dbReference type="GO" id="GO:0016747">
    <property type="term" value="F:acyltransferase activity, transferring groups other than amino-acyl groups"/>
    <property type="evidence" value="ECO:0007669"/>
    <property type="project" value="InterPro"/>
</dbReference>
<dbReference type="EMBL" id="CP063367">
    <property type="protein sequence ID" value="QUM68818.1"/>
    <property type="molecule type" value="Genomic_DNA"/>
</dbReference>
<dbReference type="PANTHER" id="PTHR43259:SF1">
    <property type="entry name" value="N-ACETYLTRANSFERASE DOMAIN-CONTAINING PROTEIN"/>
    <property type="match status" value="1"/>
</dbReference>
<dbReference type="AlphaFoldDB" id="A0AAQ0D689"/>